<feature type="compositionally biased region" description="Polar residues" evidence="1">
    <location>
        <begin position="262"/>
        <end position="271"/>
    </location>
</feature>
<keyword evidence="2" id="KW-0472">Membrane</keyword>
<keyword evidence="2" id="KW-0812">Transmembrane</keyword>
<dbReference type="RefSeq" id="WP_127122183.1">
    <property type="nucleotide sequence ID" value="NZ_BHXQ01000003.1"/>
</dbReference>
<feature type="compositionally biased region" description="Basic and acidic residues" evidence="1">
    <location>
        <begin position="242"/>
        <end position="252"/>
    </location>
</feature>
<reference evidence="3 4" key="1">
    <citation type="submission" date="2018-11" db="EMBL/GenBank/DDBJ databases">
        <title>Chryseotalea sanarue gen. nov., sp., nov., a member of the family Cytophagaceae, isolated from a brackish lake in Hamamatsu Japan.</title>
        <authorList>
            <person name="Maejima Y."/>
            <person name="Iino T."/>
            <person name="Muraguchi Y."/>
            <person name="Fukuda K."/>
            <person name="Ohkuma M."/>
            <person name="Moriuchi R."/>
            <person name="Dohra H."/>
            <person name="Kimbara K."/>
            <person name="Shintani M."/>
        </authorList>
    </citation>
    <scope>NUCLEOTIDE SEQUENCE [LARGE SCALE GENOMIC DNA]</scope>
    <source>
        <strain evidence="3 4">Ys</strain>
    </source>
</reference>
<organism evidence="3 4">
    <name type="scientific">Chryseotalea sanaruensis</name>
    <dbReference type="NCBI Taxonomy" id="2482724"/>
    <lineage>
        <taxon>Bacteria</taxon>
        <taxon>Pseudomonadati</taxon>
        <taxon>Bacteroidota</taxon>
        <taxon>Cytophagia</taxon>
        <taxon>Cytophagales</taxon>
        <taxon>Chryseotaleaceae</taxon>
        <taxon>Chryseotalea</taxon>
    </lineage>
</organism>
<evidence type="ECO:0000313" key="4">
    <source>
        <dbReference type="Proteomes" id="UP000288227"/>
    </source>
</evidence>
<dbReference type="EMBL" id="BHXQ01000003">
    <property type="protein sequence ID" value="GCC51523.1"/>
    <property type="molecule type" value="Genomic_DNA"/>
</dbReference>
<protein>
    <submittedName>
        <fullName evidence="3">Uncharacterized protein</fullName>
    </submittedName>
</protein>
<keyword evidence="2" id="KW-1133">Transmembrane helix</keyword>
<keyword evidence="4" id="KW-1185">Reference proteome</keyword>
<comment type="caution">
    <text evidence="3">The sequence shown here is derived from an EMBL/GenBank/DDBJ whole genome shotgun (WGS) entry which is preliminary data.</text>
</comment>
<gene>
    <name evidence="3" type="ORF">SanaruYs_17480</name>
</gene>
<evidence type="ECO:0000256" key="1">
    <source>
        <dbReference type="SAM" id="MobiDB-lite"/>
    </source>
</evidence>
<dbReference type="Proteomes" id="UP000288227">
    <property type="component" value="Unassembled WGS sequence"/>
</dbReference>
<evidence type="ECO:0000313" key="3">
    <source>
        <dbReference type="EMBL" id="GCC51523.1"/>
    </source>
</evidence>
<sequence length="271" mass="30284">MNLTKIIAFVLLAISIFLAYYLYNSIDTTIKEREAIANTEAQIIEKLGIIREAEKAYLEQYGKYTSSWDTLINFIENGSVPIVEKKETIIPKGYGVEEVIIDIDTIGYISARDKIFKKNYTINAADNGELREVFVKKGDVVVKGAKSYRMKKDGYDKADDYNFLEAGTISSVTSAKGGDRVAKGDLIIGFWNYVLNPKVDIKTLATVPGSGGKTFDIYAEVKDRNGIKVSVIEVKDPAPINPERREKNEAKNRKPLRFGSRTDVSTAGNWE</sequence>
<evidence type="ECO:0000256" key="2">
    <source>
        <dbReference type="SAM" id="Phobius"/>
    </source>
</evidence>
<accession>A0A401U9D2</accession>
<feature type="transmembrane region" description="Helical" evidence="2">
    <location>
        <begin position="6"/>
        <end position="23"/>
    </location>
</feature>
<feature type="region of interest" description="Disordered" evidence="1">
    <location>
        <begin position="237"/>
        <end position="271"/>
    </location>
</feature>
<dbReference type="AlphaFoldDB" id="A0A401U9D2"/>
<name>A0A401U9D2_9BACT</name>
<proteinExistence type="predicted"/>
<dbReference type="OrthoDB" id="1466422at2"/>